<reference evidence="2 3" key="1">
    <citation type="submission" date="2018-10" db="EMBL/GenBank/DDBJ databases">
        <title>Isolation, diversity and antibacterial activity of antinobacteria from the wheat rhizosphere soil.</title>
        <authorList>
            <person name="Sun T."/>
        </authorList>
    </citation>
    <scope>NUCLEOTIDE SEQUENCE [LARGE SCALE GENOMIC DNA]</scope>
    <source>
        <strain evidence="2 3">SJ-23</strain>
    </source>
</reference>
<dbReference type="GO" id="GO:0016787">
    <property type="term" value="F:hydrolase activity"/>
    <property type="evidence" value="ECO:0007669"/>
    <property type="project" value="UniProtKB-KW"/>
</dbReference>
<dbReference type="InterPro" id="IPR029058">
    <property type="entry name" value="AB_hydrolase_fold"/>
</dbReference>
<dbReference type="SUPFAM" id="SSF53474">
    <property type="entry name" value="alpha/beta-Hydrolases"/>
    <property type="match status" value="1"/>
</dbReference>
<dbReference type="InterPro" id="IPR052897">
    <property type="entry name" value="Sec-Metab_Biosynth_Hydrolase"/>
</dbReference>
<dbReference type="OrthoDB" id="9814966at2"/>
<evidence type="ECO:0000313" key="2">
    <source>
        <dbReference type="EMBL" id="RNB52305.1"/>
    </source>
</evidence>
<dbReference type="InterPro" id="IPR000073">
    <property type="entry name" value="AB_hydrolase_1"/>
</dbReference>
<comment type="caution">
    <text evidence="2">The sequence shown here is derived from an EMBL/GenBank/DDBJ whole genome shotgun (WGS) entry which is preliminary data.</text>
</comment>
<accession>A0A3M8AP65</accession>
<dbReference type="AlphaFoldDB" id="A0A3M8AP65"/>
<sequence>MSEQKPTVVLVHGAFAESASWTGVIERLHAAGITSVAVANPLRSLAGDAAYVRDVIAAVDGPVVLVGHSYGGLVISEASAGDDRVVALVYVSAFVPEPGDSAFSLSASAPGSTLAEALDAHPISTGGVELVIRRDRFHEQFAADVPAQVAGVMGATQRPATEAALTAAVQAPVPGWRDRPSWHVFGSEDRNIPAAVFRAGAERAGSRGTRELSGASHATSVSRPDEVAATIIDAVDAVAVVTDPVTARSELRDGSGFAAALMEGTQS</sequence>
<feature type="domain" description="AB hydrolase-1" evidence="1">
    <location>
        <begin position="8"/>
        <end position="229"/>
    </location>
</feature>
<dbReference type="EMBL" id="RHHB01000001">
    <property type="protein sequence ID" value="RNB52305.1"/>
    <property type="molecule type" value="Genomic_DNA"/>
</dbReference>
<name>A0A3M8AP65_9MICO</name>
<keyword evidence="3" id="KW-1185">Reference proteome</keyword>
<keyword evidence="2" id="KW-0378">Hydrolase</keyword>
<evidence type="ECO:0000259" key="1">
    <source>
        <dbReference type="Pfam" id="PF12697"/>
    </source>
</evidence>
<evidence type="ECO:0000313" key="3">
    <source>
        <dbReference type="Proteomes" id="UP000275048"/>
    </source>
</evidence>
<dbReference type="RefSeq" id="WP_122935143.1">
    <property type="nucleotide sequence ID" value="NZ_JBHSNT010000007.1"/>
</dbReference>
<gene>
    <name evidence="2" type="ORF">EDM22_00940</name>
</gene>
<organism evidence="2 3">
    <name type="scientific">Agromyces tardus</name>
    <dbReference type="NCBI Taxonomy" id="2583849"/>
    <lineage>
        <taxon>Bacteria</taxon>
        <taxon>Bacillati</taxon>
        <taxon>Actinomycetota</taxon>
        <taxon>Actinomycetes</taxon>
        <taxon>Micrococcales</taxon>
        <taxon>Microbacteriaceae</taxon>
        <taxon>Agromyces</taxon>
    </lineage>
</organism>
<dbReference type="PANTHER" id="PTHR37017:SF11">
    <property type="entry name" value="ESTERASE_LIPASE_THIOESTERASE DOMAIN-CONTAINING PROTEIN"/>
    <property type="match status" value="1"/>
</dbReference>
<protein>
    <submittedName>
        <fullName evidence="2">Alpha/beta hydrolase</fullName>
    </submittedName>
</protein>
<dbReference type="PANTHER" id="PTHR37017">
    <property type="entry name" value="AB HYDROLASE-1 DOMAIN-CONTAINING PROTEIN-RELATED"/>
    <property type="match status" value="1"/>
</dbReference>
<dbReference type="Pfam" id="PF12697">
    <property type="entry name" value="Abhydrolase_6"/>
    <property type="match status" value="1"/>
</dbReference>
<dbReference type="Gene3D" id="3.40.50.1820">
    <property type="entry name" value="alpha/beta hydrolase"/>
    <property type="match status" value="1"/>
</dbReference>
<dbReference type="Proteomes" id="UP000275048">
    <property type="component" value="Unassembled WGS sequence"/>
</dbReference>
<proteinExistence type="predicted"/>